<feature type="compositionally biased region" description="Basic and acidic residues" evidence="1">
    <location>
        <begin position="99"/>
        <end position="112"/>
    </location>
</feature>
<dbReference type="AlphaFoldDB" id="B9EWG4"/>
<dbReference type="CarbonylDB" id="B9EWG4"/>
<reference evidence="3" key="1">
    <citation type="journal article" date="2005" name="PLoS Biol.">
        <title>The genomes of Oryza sativa: a history of duplications.</title>
        <authorList>
            <person name="Yu J."/>
            <person name="Wang J."/>
            <person name="Lin W."/>
            <person name="Li S."/>
            <person name="Li H."/>
            <person name="Zhou J."/>
            <person name="Ni P."/>
            <person name="Dong W."/>
            <person name="Hu S."/>
            <person name="Zeng C."/>
            <person name="Zhang J."/>
            <person name="Zhang Y."/>
            <person name="Li R."/>
            <person name="Xu Z."/>
            <person name="Li S."/>
            <person name="Li X."/>
            <person name="Zheng H."/>
            <person name="Cong L."/>
            <person name="Lin L."/>
            <person name="Yin J."/>
            <person name="Geng J."/>
            <person name="Li G."/>
            <person name="Shi J."/>
            <person name="Liu J."/>
            <person name="Lv H."/>
            <person name="Li J."/>
            <person name="Wang J."/>
            <person name="Deng Y."/>
            <person name="Ran L."/>
            <person name="Shi X."/>
            <person name="Wang X."/>
            <person name="Wu Q."/>
            <person name="Li C."/>
            <person name="Ren X."/>
            <person name="Wang J."/>
            <person name="Wang X."/>
            <person name="Li D."/>
            <person name="Liu D."/>
            <person name="Zhang X."/>
            <person name="Ji Z."/>
            <person name="Zhao W."/>
            <person name="Sun Y."/>
            <person name="Zhang Z."/>
            <person name="Bao J."/>
            <person name="Han Y."/>
            <person name="Dong L."/>
            <person name="Ji J."/>
            <person name="Chen P."/>
            <person name="Wu S."/>
            <person name="Liu J."/>
            <person name="Xiao Y."/>
            <person name="Bu D."/>
            <person name="Tan J."/>
            <person name="Yang L."/>
            <person name="Ye C."/>
            <person name="Zhang J."/>
            <person name="Xu J."/>
            <person name="Zhou Y."/>
            <person name="Yu Y."/>
            <person name="Zhang B."/>
            <person name="Zhuang S."/>
            <person name="Wei H."/>
            <person name="Liu B."/>
            <person name="Lei M."/>
            <person name="Yu H."/>
            <person name="Li Y."/>
            <person name="Xu H."/>
            <person name="Wei S."/>
            <person name="He X."/>
            <person name="Fang L."/>
            <person name="Zhang Z."/>
            <person name="Zhang Y."/>
            <person name="Huang X."/>
            <person name="Su Z."/>
            <person name="Tong W."/>
            <person name="Li J."/>
            <person name="Tong Z."/>
            <person name="Li S."/>
            <person name="Ye J."/>
            <person name="Wang L."/>
            <person name="Fang L."/>
            <person name="Lei T."/>
            <person name="Chen C."/>
            <person name="Chen H."/>
            <person name="Xu Z."/>
            <person name="Li H."/>
            <person name="Huang H."/>
            <person name="Zhang F."/>
            <person name="Xu H."/>
            <person name="Li N."/>
            <person name="Zhao C."/>
            <person name="Li S."/>
            <person name="Dong L."/>
            <person name="Huang Y."/>
            <person name="Li L."/>
            <person name="Xi Y."/>
            <person name="Qi Q."/>
            <person name="Li W."/>
            <person name="Zhang B."/>
            <person name="Hu W."/>
            <person name="Zhang Y."/>
            <person name="Tian X."/>
            <person name="Jiao Y."/>
            <person name="Liang X."/>
            <person name="Jin J."/>
            <person name="Gao L."/>
            <person name="Zheng W."/>
            <person name="Hao B."/>
            <person name="Liu S."/>
            <person name="Wang W."/>
            <person name="Yuan L."/>
            <person name="Cao M."/>
            <person name="McDermott J."/>
            <person name="Samudrala R."/>
            <person name="Wang J."/>
            <person name="Wong G.K."/>
            <person name="Yang H."/>
        </authorList>
    </citation>
    <scope>NUCLEOTIDE SEQUENCE [LARGE SCALE GENOMIC DNA]</scope>
</reference>
<dbReference type="InterPro" id="IPR012417">
    <property type="entry name" value="CaM-bd_dom_pln"/>
</dbReference>
<dbReference type="InterPro" id="IPR044681">
    <property type="entry name" value="PICBP-like"/>
</dbReference>
<gene>
    <name evidence="3" type="ORF">OsJ_04768</name>
</gene>
<dbReference type="Proteomes" id="UP000007752">
    <property type="component" value="Chromosome 1"/>
</dbReference>
<feature type="region of interest" description="Disordered" evidence="1">
    <location>
        <begin position="86"/>
        <end position="120"/>
    </location>
</feature>
<feature type="region of interest" description="Disordered" evidence="1">
    <location>
        <begin position="317"/>
        <end position="344"/>
    </location>
</feature>
<protein>
    <recommendedName>
        <fullName evidence="2">Calmodulin-binding domain-containing protein</fullName>
    </recommendedName>
</protein>
<feature type="compositionally biased region" description="Basic and acidic residues" evidence="1">
    <location>
        <begin position="317"/>
        <end position="334"/>
    </location>
</feature>
<dbReference type="PANTHER" id="PTHR33923:SF2">
    <property type="entry name" value="CALMODULIN-BINDING PROTEIN-RELATED"/>
    <property type="match status" value="1"/>
</dbReference>
<feature type="compositionally biased region" description="Polar residues" evidence="1">
    <location>
        <begin position="28"/>
        <end position="40"/>
    </location>
</feature>
<organism evidence="3">
    <name type="scientific">Oryza sativa subsp. japonica</name>
    <name type="common">Rice</name>
    <dbReference type="NCBI Taxonomy" id="39947"/>
    <lineage>
        <taxon>Eukaryota</taxon>
        <taxon>Viridiplantae</taxon>
        <taxon>Streptophyta</taxon>
        <taxon>Embryophyta</taxon>
        <taxon>Tracheophyta</taxon>
        <taxon>Spermatophyta</taxon>
        <taxon>Magnoliopsida</taxon>
        <taxon>Liliopsida</taxon>
        <taxon>Poales</taxon>
        <taxon>Poaceae</taxon>
        <taxon>BOP clade</taxon>
        <taxon>Oryzoideae</taxon>
        <taxon>Oryzeae</taxon>
        <taxon>Oryzinae</taxon>
        <taxon>Oryza</taxon>
        <taxon>Oryza sativa</taxon>
    </lineage>
</organism>
<feature type="domain" description="Calmodulin-binding" evidence="2">
    <location>
        <begin position="412"/>
        <end position="524"/>
    </location>
</feature>
<sequence length="541" mass="58582">MAQLGLKDSSRNLHTNRQSPKTEEEEVYSSTRRGSQNLQPQRILPTPPPIQNLRHLPIQTPPPRRFQNHRSARPAAPPTIAIAIAISPDSPPFLAASGRDSKKPREESHGAEEASAQEAQRFSTWFQRRVAGGSRARWRHCADGAPELHEGDEQLGRKGLKAGGCGGHRRAAAKGPGPAKGRPWCLRRGCPFVTRATCSFAIRGLGRGLGLRGGAAHACPYSYCSFKCHAADADVVPLRTLVASRRRLIKTQQSMKLKGASPFRKPSNGGGAADGFFVEIYSGAAAAAAPTVSSGASCSDLSTEDNDAAVREGEYAVFDHRSRGDDEDKARDSDGSVDGSCGSSDVISGGSVDLFVTKSRGGKQEIDGGKGIYLDQEAEDFDACKSDISEELDAKYEDGGVDASNGSSIDDISSAFGGMNFKDACPDPTGAASSQRKRWNIAKRTTSEQGEKMRLFNPRAPNFLPVEPDPEAEKVDLRHQMMGDRKNAEEWMVDYALRRAVNKLARAQKRKVEMLVQAFETVQQDDDKKSITLTKSSQPCR</sequence>
<dbReference type="SMART" id="SM01054">
    <property type="entry name" value="CaM_binding"/>
    <property type="match status" value="1"/>
</dbReference>
<dbReference type="GO" id="GO:0005516">
    <property type="term" value="F:calmodulin binding"/>
    <property type="evidence" value="ECO:0007669"/>
    <property type="project" value="InterPro"/>
</dbReference>
<dbReference type="PANTHER" id="PTHR33923">
    <property type="entry name" value="CALMODULIN-BINDING PROTEIN-RELATED"/>
    <property type="match status" value="1"/>
</dbReference>
<proteinExistence type="predicted"/>
<reference evidence="3" key="2">
    <citation type="submission" date="2008-12" db="EMBL/GenBank/DDBJ databases">
        <title>Improved gene annotation of the rice (Oryza sativa) genomes.</title>
        <authorList>
            <person name="Wang J."/>
            <person name="Li R."/>
            <person name="Fan W."/>
            <person name="Huang Q."/>
            <person name="Zhang J."/>
            <person name="Zhou Y."/>
            <person name="Hu Y."/>
            <person name="Zi S."/>
            <person name="Li J."/>
            <person name="Ni P."/>
            <person name="Zheng H."/>
            <person name="Zhang Y."/>
            <person name="Zhao M."/>
            <person name="Hao Q."/>
            <person name="McDermott J."/>
            <person name="Samudrala R."/>
            <person name="Kristiansen K."/>
            <person name="Wong G.K.-S."/>
        </authorList>
    </citation>
    <scope>NUCLEOTIDE SEQUENCE</scope>
</reference>
<accession>B9EWG4</accession>
<dbReference type="Pfam" id="PF07839">
    <property type="entry name" value="CaM_binding"/>
    <property type="match status" value="1"/>
</dbReference>
<dbReference type="EMBL" id="CM000138">
    <property type="protein sequence ID" value="EEE56005.1"/>
    <property type="molecule type" value="Genomic_DNA"/>
</dbReference>
<evidence type="ECO:0000259" key="2">
    <source>
        <dbReference type="SMART" id="SM01054"/>
    </source>
</evidence>
<evidence type="ECO:0000313" key="3">
    <source>
        <dbReference type="EMBL" id="EEE56005.1"/>
    </source>
</evidence>
<name>B9EWG4_ORYSJ</name>
<evidence type="ECO:0000256" key="1">
    <source>
        <dbReference type="SAM" id="MobiDB-lite"/>
    </source>
</evidence>
<feature type="region of interest" description="Disordered" evidence="1">
    <location>
        <begin position="1"/>
        <end position="74"/>
    </location>
</feature>